<evidence type="ECO:0008006" key="4">
    <source>
        <dbReference type="Google" id="ProtNLM"/>
    </source>
</evidence>
<dbReference type="RefSeq" id="WP_106093567.1">
    <property type="nucleotide sequence ID" value="NZ_PVNL01000131.1"/>
</dbReference>
<evidence type="ECO:0000313" key="3">
    <source>
        <dbReference type="Proteomes" id="UP000238823"/>
    </source>
</evidence>
<gene>
    <name evidence="2" type="ORF">ENSA7_67440</name>
</gene>
<dbReference type="OrthoDB" id="9847472at2"/>
<accession>A0A2S9XWB2</accession>
<evidence type="ECO:0000313" key="2">
    <source>
        <dbReference type="EMBL" id="PRP97132.1"/>
    </source>
</evidence>
<dbReference type="EMBL" id="PVNL01000131">
    <property type="protein sequence ID" value="PRP97132.1"/>
    <property type="molecule type" value="Genomic_DNA"/>
</dbReference>
<evidence type="ECO:0000256" key="1">
    <source>
        <dbReference type="SAM" id="SignalP"/>
    </source>
</evidence>
<comment type="caution">
    <text evidence="2">The sequence shown here is derived from an EMBL/GenBank/DDBJ whole genome shotgun (WGS) entry which is preliminary data.</text>
</comment>
<keyword evidence="1" id="KW-0732">Signal</keyword>
<organism evidence="2 3">
    <name type="scientific">Enhygromyxa salina</name>
    <dbReference type="NCBI Taxonomy" id="215803"/>
    <lineage>
        <taxon>Bacteria</taxon>
        <taxon>Pseudomonadati</taxon>
        <taxon>Myxococcota</taxon>
        <taxon>Polyangia</taxon>
        <taxon>Nannocystales</taxon>
        <taxon>Nannocystaceae</taxon>
        <taxon>Enhygromyxa</taxon>
    </lineage>
</organism>
<sequence length="188" mass="19331">MRCVKARLAPCLALGLALGPSGCGDDSAPDPLDPELIRELSLARGEASGDTHTGQWLLAFQVDSCDCPNVEIDANPVNLCAVATFAGQGYTAGLIESGGVFAIPSGPEATFGVLTGAIEADGSFDVASRHNASTVLGPLESLARMDGAATDDSMEGWAGQRLIGEIAGTTLDCRWMGSFVGTRLSPPY</sequence>
<feature type="signal peptide" evidence="1">
    <location>
        <begin position="1"/>
        <end position="23"/>
    </location>
</feature>
<reference evidence="2 3" key="1">
    <citation type="submission" date="2018-03" db="EMBL/GenBank/DDBJ databases">
        <title>Draft Genome Sequences of the Obligatory Marine Myxobacteria Enhygromyxa salina SWB007.</title>
        <authorList>
            <person name="Poehlein A."/>
            <person name="Moghaddam J.A."/>
            <person name="Harms H."/>
            <person name="Alanjari M."/>
            <person name="Koenig G.M."/>
            <person name="Daniel R."/>
            <person name="Schaeberle T.F."/>
        </authorList>
    </citation>
    <scope>NUCLEOTIDE SEQUENCE [LARGE SCALE GENOMIC DNA]</scope>
    <source>
        <strain evidence="2 3">SWB007</strain>
    </source>
</reference>
<protein>
    <recommendedName>
        <fullName evidence="4">Lipoprotein</fullName>
    </recommendedName>
</protein>
<feature type="chain" id="PRO_5015654870" description="Lipoprotein" evidence="1">
    <location>
        <begin position="24"/>
        <end position="188"/>
    </location>
</feature>
<dbReference type="AlphaFoldDB" id="A0A2S9XWB2"/>
<dbReference type="Proteomes" id="UP000238823">
    <property type="component" value="Unassembled WGS sequence"/>
</dbReference>
<name>A0A2S9XWB2_9BACT</name>
<proteinExistence type="predicted"/>